<dbReference type="CDD" id="cd07182">
    <property type="entry name" value="RNase_HII_bacteria_HII_like"/>
    <property type="match status" value="1"/>
</dbReference>
<dbReference type="STRING" id="1802723.A2675_00260"/>
<evidence type="ECO:0000256" key="4">
    <source>
        <dbReference type="ARBA" id="ARBA00004065"/>
    </source>
</evidence>
<evidence type="ECO:0000256" key="10">
    <source>
        <dbReference type="ARBA" id="ARBA00022759"/>
    </source>
</evidence>
<protein>
    <recommendedName>
        <fullName evidence="14">Ribonuclease</fullName>
        <ecNumber evidence="14">3.1.26.4</ecNumber>
    </recommendedName>
</protein>
<evidence type="ECO:0000256" key="14">
    <source>
        <dbReference type="RuleBase" id="RU003515"/>
    </source>
</evidence>
<comment type="function">
    <text evidence="4 14">Endonuclease that specifically degrades the RNA of RNA-DNA hybrids.</text>
</comment>
<evidence type="ECO:0000313" key="16">
    <source>
        <dbReference type="EMBL" id="OHA80305.1"/>
    </source>
</evidence>
<comment type="subcellular location">
    <subcellularLocation>
        <location evidence="5">Cytoplasm</location>
    </subcellularLocation>
</comment>
<dbReference type="EMBL" id="MHUS01000028">
    <property type="protein sequence ID" value="OHA80305.1"/>
    <property type="molecule type" value="Genomic_DNA"/>
</dbReference>
<evidence type="ECO:0000256" key="12">
    <source>
        <dbReference type="ARBA" id="ARBA00023211"/>
    </source>
</evidence>
<dbReference type="GO" id="GO:0032299">
    <property type="term" value="C:ribonuclease H2 complex"/>
    <property type="evidence" value="ECO:0007669"/>
    <property type="project" value="TreeGrafter"/>
</dbReference>
<dbReference type="Gene3D" id="3.30.420.10">
    <property type="entry name" value="Ribonuclease H-like superfamily/Ribonuclease H"/>
    <property type="match status" value="1"/>
</dbReference>
<dbReference type="AlphaFoldDB" id="A0A1G2S5D5"/>
<evidence type="ECO:0000256" key="11">
    <source>
        <dbReference type="ARBA" id="ARBA00022801"/>
    </source>
</evidence>
<dbReference type="InterPro" id="IPR001352">
    <property type="entry name" value="RNase_HII/HIII"/>
</dbReference>
<dbReference type="SUPFAM" id="SSF53098">
    <property type="entry name" value="Ribonuclease H-like"/>
    <property type="match status" value="1"/>
</dbReference>
<keyword evidence="12" id="KW-0464">Manganese</keyword>
<feature type="domain" description="RNase H type-2" evidence="15">
    <location>
        <begin position="1"/>
        <end position="175"/>
    </location>
</feature>
<dbReference type="InterPro" id="IPR022898">
    <property type="entry name" value="RNase_HII"/>
</dbReference>
<dbReference type="EC" id="3.1.26.4" evidence="14"/>
<dbReference type="GO" id="GO:0005737">
    <property type="term" value="C:cytoplasm"/>
    <property type="evidence" value="ECO:0007669"/>
    <property type="project" value="UniProtKB-SubCell"/>
</dbReference>
<evidence type="ECO:0000256" key="2">
    <source>
        <dbReference type="ARBA" id="ARBA00001936"/>
    </source>
</evidence>
<evidence type="ECO:0000256" key="1">
    <source>
        <dbReference type="ARBA" id="ARBA00000077"/>
    </source>
</evidence>
<comment type="cofactor">
    <cofactor evidence="2">
        <name>Mn(2+)</name>
        <dbReference type="ChEBI" id="CHEBI:29035"/>
    </cofactor>
</comment>
<dbReference type="GO" id="GO:0006298">
    <property type="term" value="P:mismatch repair"/>
    <property type="evidence" value="ECO:0007669"/>
    <property type="project" value="TreeGrafter"/>
</dbReference>
<accession>A0A1G2S5D5</accession>
<dbReference type="InterPro" id="IPR036397">
    <property type="entry name" value="RNaseH_sf"/>
</dbReference>
<keyword evidence="9" id="KW-0479">Metal-binding</keyword>
<dbReference type="PROSITE" id="PS51975">
    <property type="entry name" value="RNASE_H_2"/>
    <property type="match status" value="1"/>
</dbReference>
<evidence type="ECO:0000256" key="13">
    <source>
        <dbReference type="PROSITE-ProRule" id="PRU01319"/>
    </source>
</evidence>
<comment type="caution">
    <text evidence="13">Lacks conserved residue(s) required for the propagation of feature annotation.</text>
</comment>
<evidence type="ECO:0000256" key="9">
    <source>
        <dbReference type="ARBA" id="ARBA00022723"/>
    </source>
</evidence>
<dbReference type="Pfam" id="PF01351">
    <property type="entry name" value="RNase_HII"/>
    <property type="match status" value="1"/>
</dbReference>
<comment type="caution">
    <text evidence="16">The sequence shown here is derived from an EMBL/GenBank/DDBJ whole genome shotgun (WGS) entry which is preliminary data.</text>
</comment>
<sequence length="175" mass="19633">MVLRGALSGRRAWLRGIKDSKQLTEKAREAWFEKMKLAEKEGWLAYAVVMGSAREIDRRGIVPTISRALARAIKKLGSDPRNTLVLLDGGLRAPAPYLHQKTIIRGDEKEPTIALASIAAKVTRDRMMKRLAKKHPGYGLEVHKGYGTAAHRQAVRRRGLSAIHRKSFCKGLRSW</sequence>
<dbReference type="InterPro" id="IPR024567">
    <property type="entry name" value="RNase_HII/HIII_dom"/>
</dbReference>
<comment type="catalytic activity">
    <reaction evidence="1 14">
        <text>Endonucleolytic cleavage to 5'-phosphomonoester.</text>
        <dbReference type="EC" id="3.1.26.4"/>
    </reaction>
</comment>
<proteinExistence type="inferred from homology"/>
<dbReference type="PANTHER" id="PTHR10954:SF18">
    <property type="entry name" value="RIBONUCLEASE HII"/>
    <property type="match status" value="1"/>
</dbReference>
<dbReference type="GO" id="GO:0043137">
    <property type="term" value="P:DNA replication, removal of RNA primer"/>
    <property type="evidence" value="ECO:0007669"/>
    <property type="project" value="TreeGrafter"/>
</dbReference>
<dbReference type="GO" id="GO:0003723">
    <property type="term" value="F:RNA binding"/>
    <property type="evidence" value="ECO:0007669"/>
    <property type="project" value="UniProtKB-UniRule"/>
</dbReference>
<reference evidence="16 17" key="1">
    <citation type="journal article" date="2016" name="Nat. Commun.">
        <title>Thousands of microbial genomes shed light on interconnected biogeochemical processes in an aquifer system.</title>
        <authorList>
            <person name="Anantharaman K."/>
            <person name="Brown C.T."/>
            <person name="Hug L.A."/>
            <person name="Sharon I."/>
            <person name="Castelle C.J."/>
            <person name="Probst A.J."/>
            <person name="Thomas B.C."/>
            <person name="Singh A."/>
            <person name="Wilkins M.J."/>
            <person name="Karaoz U."/>
            <person name="Brodie E.L."/>
            <person name="Williams K.H."/>
            <person name="Hubbard S.S."/>
            <person name="Banfield J.F."/>
        </authorList>
    </citation>
    <scope>NUCLEOTIDE SEQUENCE [LARGE SCALE GENOMIC DNA]</scope>
</reference>
<gene>
    <name evidence="16" type="ORF">A2675_00260</name>
</gene>
<name>A0A1G2S5D5_9BACT</name>
<dbReference type="GO" id="GO:0004523">
    <property type="term" value="F:RNA-DNA hybrid ribonuclease activity"/>
    <property type="evidence" value="ECO:0007669"/>
    <property type="project" value="UniProtKB-EC"/>
</dbReference>
<evidence type="ECO:0000256" key="5">
    <source>
        <dbReference type="ARBA" id="ARBA00004496"/>
    </source>
</evidence>
<comment type="similarity">
    <text evidence="6 14">Belongs to the RNase HII family.</text>
</comment>
<keyword evidence="7" id="KW-0963">Cytoplasm</keyword>
<evidence type="ECO:0000256" key="8">
    <source>
        <dbReference type="ARBA" id="ARBA00022722"/>
    </source>
</evidence>
<keyword evidence="10 14" id="KW-0255">Endonuclease</keyword>
<evidence type="ECO:0000256" key="7">
    <source>
        <dbReference type="ARBA" id="ARBA00022490"/>
    </source>
</evidence>
<evidence type="ECO:0000313" key="17">
    <source>
        <dbReference type="Proteomes" id="UP000176997"/>
    </source>
</evidence>
<evidence type="ECO:0000256" key="6">
    <source>
        <dbReference type="ARBA" id="ARBA00007383"/>
    </source>
</evidence>
<evidence type="ECO:0000259" key="15">
    <source>
        <dbReference type="PROSITE" id="PS51975"/>
    </source>
</evidence>
<evidence type="ECO:0000256" key="3">
    <source>
        <dbReference type="ARBA" id="ARBA00001946"/>
    </source>
</evidence>
<dbReference type="PANTHER" id="PTHR10954">
    <property type="entry name" value="RIBONUCLEASE H2 SUBUNIT A"/>
    <property type="match status" value="1"/>
</dbReference>
<keyword evidence="8 14" id="KW-0540">Nuclease</keyword>
<dbReference type="Proteomes" id="UP000176997">
    <property type="component" value="Unassembled WGS sequence"/>
</dbReference>
<organism evidence="16 17">
    <name type="scientific">Candidatus Yonathbacteria bacterium RIFCSPHIGHO2_01_FULL_51_10</name>
    <dbReference type="NCBI Taxonomy" id="1802723"/>
    <lineage>
        <taxon>Bacteria</taxon>
        <taxon>Candidatus Yonathiibacteriota</taxon>
    </lineage>
</organism>
<comment type="cofactor">
    <cofactor evidence="3">
        <name>Mg(2+)</name>
        <dbReference type="ChEBI" id="CHEBI:18420"/>
    </cofactor>
</comment>
<dbReference type="GO" id="GO:0046872">
    <property type="term" value="F:metal ion binding"/>
    <property type="evidence" value="ECO:0007669"/>
    <property type="project" value="UniProtKB-KW"/>
</dbReference>
<dbReference type="InterPro" id="IPR012337">
    <property type="entry name" value="RNaseH-like_sf"/>
</dbReference>
<keyword evidence="11 14" id="KW-0378">Hydrolase</keyword>